<dbReference type="Proteomes" id="UP000003527">
    <property type="component" value="Unassembled WGS sequence"/>
</dbReference>
<feature type="chain" id="PRO_5038813081" description="Carbohydrate ABC transporter substrate-binding protein" evidence="2">
    <location>
        <begin position="20"/>
        <end position="454"/>
    </location>
</feature>
<feature type="signal peptide" evidence="2">
    <location>
        <begin position="1"/>
        <end position="19"/>
    </location>
</feature>
<sequence>MRKILALLLTLVMFMSLIACGVKQEKNTSQESTVMNEGNNEKTSHSEELAEIPTVTMLTFTDWYKSGWEALSAYIDEHAEELGFRLKIDIIAGGGEGEELVRAKFATGDLPDLLQTYGPKWLDHNAGVLDHIVPLQNVDISEYSQDQLKEGHYIYNDQLYAVPMDSTSLVGIFYNKDVFAAAGINTVPTNWEEFLDCCEKLKVIGVTPLYYSGADTWTLQCITHFGFNEDVEKSGLSYTDFWDEMNTNKRHYSEAINFKNAIIMSKEMIDKGYVNSSFLSDTYDMAQTALAEGTAAMYCNGTWVYDEIAGKYPQAANKIGSFILPLYKKNYTCSSMPGSIVMTTSCKDQVLGEKVLNFLASSEAQQIYATAQPGIYLNKKVSCELPEAYQTLYDEMLKGNSMEVWQNGNVYHYGDYHIHLQDYLAGGMDINQVIELLDSDTADNAKAANDLNWK</sequence>
<feature type="compositionally biased region" description="Polar residues" evidence="1">
    <location>
        <begin position="29"/>
        <end position="38"/>
    </location>
</feature>
<dbReference type="PATRIC" id="fig|796944.3.peg.1240"/>
<dbReference type="PROSITE" id="PS51257">
    <property type="entry name" value="PROKAR_LIPOPROTEIN"/>
    <property type="match status" value="1"/>
</dbReference>
<reference evidence="3 4" key="1">
    <citation type="submission" date="2011-08" db="EMBL/GenBank/DDBJ databases">
        <title>The Genome Sequence of Oribacterium sp. ACB7.</title>
        <authorList>
            <consortium name="The Broad Institute Genome Sequencing Platform"/>
            <person name="Earl A."/>
            <person name="Ward D."/>
            <person name="Feldgarden M."/>
            <person name="Gevers D."/>
            <person name="Sizova M."/>
            <person name="Hazen A."/>
            <person name="Epstein S."/>
            <person name="Young S.K."/>
            <person name="Zeng Q."/>
            <person name="Gargeya S."/>
            <person name="Fitzgerald M."/>
            <person name="Haas B."/>
            <person name="Abouelleil A."/>
            <person name="Alvarado L."/>
            <person name="Arachchi H.M."/>
            <person name="Berlin A."/>
            <person name="Brown A."/>
            <person name="Chapman S.B."/>
            <person name="Chen Z."/>
            <person name="Dunbar C."/>
            <person name="Freedman E."/>
            <person name="Gearin G."/>
            <person name="Gellesch M."/>
            <person name="Goldberg J."/>
            <person name="Griggs A."/>
            <person name="Gujja S."/>
            <person name="Heiman D."/>
            <person name="Howarth C."/>
            <person name="Larson L."/>
            <person name="Lui A."/>
            <person name="MacDonald P.J.P."/>
            <person name="Montmayeur A."/>
            <person name="Murphy C."/>
            <person name="Neiman D."/>
            <person name="Pearson M."/>
            <person name="Priest M."/>
            <person name="Roberts A."/>
            <person name="Saif S."/>
            <person name="Shea T."/>
            <person name="Shenoy N."/>
            <person name="Sisk P."/>
            <person name="Stolte C."/>
            <person name="Sykes S."/>
            <person name="Wortman J."/>
            <person name="Nusbaum C."/>
            <person name="Birren B."/>
        </authorList>
    </citation>
    <scope>NUCLEOTIDE SEQUENCE [LARGE SCALE GENOMIC DNA]</scope>
    <source>
        <strain evidence="3 4">ACB7</strain>
    </source>
</reference>
<gene>
    <name evidence="3" type="ORF">HMPREF9624_00526</name>
</gene>
<dbReference type="Pfam" id="PF01547">
    <property type="entry name" value="SBP_bac_1"/>
    <property type="match status" value="1"/>
</dbReference>
<dbReference type="Gene3D" id="3.40.190.10">
    <property type="entry name" value="Periplasmic binding protein-like II"/>
    <property type="match status" value="2"/>
</dbReference>
<keyword evidence="2" id="KW-0732">Signal</keyword>
<dbReference type="InterPro" id="IPR050490">
    <property type="entry name" value="Bact_solute-bd_prot1"/>
</dbReference>
<dbReference type="RefSeq" id="WP_009536417.1">
    <property type="nucleotide sequence ID" value="NZ_JH414504.1"/>
</dbReference>
<organism evidence="3 4">
    <name type="scientific">Oribacterium asaccharolyticum ACB7</name>
    <dbReference type="NCBI Taxonomy" id="796944"/>
    <lineage>
        <taxon>Bacteria</taxon>
        <taxon>Bacillati</taxon>
        <taxon>Bacillota</taxon>
        <taxon>Clostridia</taxon>
        <taxon>Lachnospirales</taxon>
        <taxon>Lachnospiraceae</taxon>
        <taxon>Oribacterium</taxon>
    </lineage>
</organism>
<feature type="region of interest" description="Disordered" evidence="1">
    <location>
        <begin position="28"/>
        <end position="47"/>
    </location>
</feature>
<evidence type="ECO:0000313" key="4">
    <source>
        <dbReference type="Proteomes" id="UP000003527"/>
    </source>
</evidence>
<name>G9WU16_9FIRM</name>
<dbReference type="EMBL" id="AFZD01000016">
    <property type="protein sequence ID" value="EHL12219.1"/>
    <property type="molecule type" value="Genomic_DNA"/>
</dbReference>
<evidence type="ECO:0000313" key="3">
    <source>
        <dbReference type="EMBL" id="EHL12219.1"/>
    </source>
</evidence>
<dbReference type="AlphaFoldDB" id="G9WU16"/>
<protein>
    <recommendedName>
        <fullName evidence="5">Carbohydrate ABC transporter substrate-binding protein</fullName>
    </recommendedName>
</protein>
<dbReference type="PANTHER" id="PTHR43649">
    <property type="entry name" value="ARABINOSE-BINDING PROTEIN-RELATED"/>
    <property type="match status" value="1"/>
</dbReference>
<evidence type="ECO:0000256" key="1">
    <source>
        <dbReference type="SAM" id="MobiDB-lite"/>
    </source>
</evidence>
<dbReference type="SUPFAM" id="SSF53850">
    <property type="entry name" value="Periplasmic binding protein-like II"/>
    <property type="match status" value="1"/>
</dbReference>
<comment type="caution">
    <text evidence="3">The sequence shown here is derived from an EMBL/GenBank/DDBJ whole genome shotgun (WGS) entry which is preliminary data.</text>
</comment>
<proteinExistence type="predicted"/>
<dbReference type="HOGENOM" id="CLU_031285_12_2_9"/>
<accession>G9WU16</accession>
<dbReference type="InterPro" id="IPR006059">
    <property type="entry name" value="SBP"/>
</dbReference>
<evidence type="ECO:0008006" key="5">
    <source>
        <dbReference type="Google" id="ProtNLM"/>
    </source>
</evidence>
<evidence type="ECO:0000256" key="2">
    <source>
        <dbReference type="SAM" id="SignalP"/>
    </source>
</evidence>
<keyword evidence="4" id="KW-1185">Reference proteome</keyword>
<dbReference type="PANTHER" id="PTHR43649:SF12">
    <property type="entry name" value="DIACETYLCHITOBIOSE BINDING PROTEIN DASA"/>
    <property type="match status" value="1"/>
</dbReference>